<dbReference type="InterPro" id="IPR017941">
    <property type="entry name" value="Rieske_2Fe-2S"/>
</dbReference>
<evidence type="ECO:0000313" key="8">
    <source>
        <dbReference type="EMBL" id="MEE1674523.1"/>
    </source>
</evidence>
<evidence type="ECO:0000256" key="5">
    <source>
        <dbReference type="ARBA" id="ARBA00023014"/>
    </source>
</evidence>
<dbReference type="Proteomes" id="UP001310248">
    <property type="component" value="Unassembled WGS sequence"/>
</dbReference>
<dbReference type="PANTHER" id="PTHR40562">
    <property type="match status" value="1"/>
</dbReference>
<evidence type="ECO:0000259" key="7">
    <source>
        <dbReference type="PROSITE" id="PS51296"/>
    </source>
</evidence>
<dbReference type="PANTHER" id="PTHR40562:SF1">
    <property type="entry name" value="NITRITE REDUCTASE (NADH) SMALL SUBUNIT"/>
    <property type="match status" value="1"/>
</dbReference>
<dbReference type="NCBIfam" id="TIGR02378">
    <property type="entry name" value="nirD_assim_sml"/>
    <property type="match status" value="1"/>
</dbReference>
<dbReference type="InterPro" id="IPR012748">
    <property type="entry name" value="Rieske-like_NirD"/>
</dbReference>
<organism evidence="8 9">
    <name type="scientific">Agarivorans aestuarii</name>
    <dbReference type="NCBI Taxonomy" id="1563703"/>
    <lineage>
        <taxon>Bacteria</taxon>
        <taxon>Pseudomonadati</taxon>
        <taxon>Pseudomonadota</taxon>
        <taxon>Gammaproteobacteria</taxon>
        <taxon>Alteromonadales</taxon>
        <taxon>Alteromonadaceae</taxon>
        <taxon>Agarivorans</taxon>
    </lineage>
</organism>
<evidence type="ECO:0000256" key="3">
    <source>
        <dbReference type="ARBA" id="ARBA00023002"/>
    </source>
</evidence>
<reference evidence="9" key="1">
    <citation type="submission" date="2023-07" db="EMBL/GenBank/DDBJ databases">
        <title>Draft genome sequence of Agarivorans aestuarii strain ZMCS4, a CAZymes producing bacteria isolated from the marine brown algae Clodostephus spongiosus.</title>
        <authorList>
            <person name="Lorente B."/>
            <person name="Cabral C."/>
            <person name="Frias J."/>
            <person name="Faria J."/>
            <person name="Toubarro D."/>
        </authorList>
    </citation>
    <scope>NUCLEOTIDE SEQUENCE [LARGE SCALE GENOMIC DNA]</scope>
    <source>
        <strain evidence="9">ZMCS4</strain>
    </source>
</reference>
<proteinExistence type="predicted"/>
<keyword evidence="1" id="KW-0001">2Fe-2S</keyword>
<gene>
    <name evidence="8" type="primary">nirD</name>
    <name evidence="8" type="ORF">SNR37_003966</name>
</gene>
<dbReference type="Pfam" id="PF13806">
    <property type="entry name" value="Rieske_2"/>
    <property type="match status" value="1"/>
</dbReference>
<name>A0ABU7G547_9ALTE</name>
<keyword evidence="3" id="KW-0560">Oxidoreductase</keyword>
<dbReference type="PROSITE" id="PS51300">
    <property type="entry name" value="NIRD"/>
    <property type="match status" value="1"/>
</dbReference>
<keyword evidence="4" id="KW-0408">Iron</keyword>
<protein>
    <submittedName>
        <fullName evidence="8">Nitrite reductase small subunit NirD</fullName>
    </submittedName>
</protein>
<evidence type="ECO:0000256" key="1">
    <source>
        <dbReference type="ARBA" id="ARBA00022714"/>
    </source>
</evidence>
<comment type="caution">
    <text evidence="8">The sequence shown here is derived from an EMBL/GenBank/DDBJ whole genome shotgun (WGS) entry which is preliminary data.</text>
</comment>
<keyword evidence="6" id="KW-0534">Nitrate assimilation</keyword>
<feature type="domain" description="Rieske" evidence="7">
    <location>
        <begin position="11"/>
        <end position="112"/>
    </location>
</feature>
<keyword evidence="9" id="KW-1185">Reference proteome</keyword>
<dbReference type="InterPro" id="IPR017881">
    <property type="entry name" value="NirD"/>
</dbReference>
<keyword evidence="5" id="KW-0411">Iron-sulfur</keyword>
<evidence type="ECO:0000256" key="4">
    <source>
        <dbReference type="ARBA" id="ARBA00023004"/>
    </source>
</evidence>
<dbReference type="EMBL" id="JAYDYW010000008">
    <property type="protein sequence ID" value="MEE1674523.1"/>
    <property type="molecule type" value="Genomic_DNA"/>
</dbReference>
<dbReference type="CDD" id="cd03529">
    <property type="entry name" value="Rieske_NirD"/>
    <property type="match status" value="1"/>
</dbReference>
<evidence type="ECO:0000256" key="6">
    <source>
        <dbReference type="ARBA" id="ARBA00023063"/>
    </source>
</evidence>
<dbReference type="PROSITE" id="PS51296">
    <property type="entry name" value="RIESKE"/>
    <property type="match status" value="1"/>
</dbReference>
<keyword evidence="2" id="KW-0479">Metal-binding</keyword>
<evidence type="ECO:0000256" key="2">
    <source>
        <dbReference type="ARBA" id="ARBA00022723"/>
    </source>
</evidence>
<dbReference type="InterPro" id="IPR036922">
    <property type="entry name" value="Rieske_2Fe-2S_sf"/>
</dbReference>
<dbReference type="Gene3D" id="2.102.10.10">
    <property type="entry name" value="Rieske [2Fe-2S] iron-sulphur domain"/>
    <property type="match status" value="1"/>
</dbReference>
<sequence>MMSELATATWTEVCRKSQLSPGTGVCALVNGKQVAIFWEGISDQIFAISNYCPFGKVNMLSRGIIGDFKGELMVASPLYKQRFSLKTGQCLDDDSVTIPTFQVKLEGDSIKVAA</sequence>
<dbReference type="RefSeq" id="WP_329775620.1">
    <property type="nucleotide sequence ID" value="NZ_JAYDYW010000008.1"/>
</dbReference>
<dbReference type="SUPFAM" id="SSF50022">
    <property type="entry name" value="ISP domain"/>
    <property type="match status" value="1"/>
</dbReference>
<reference evidence="8 9" key="2">
    <citation type="submission" date="2023-12" db="EMBL/GenBank/DDBJ databases">
        <authorList>
            <consortium name="Cladostephus spongiosus"/>
            <person name="Lorente B."/>
            <person name="Cabral C."/>
            <person name="Frias J."/>
            <person name="Faria J."/>
            <person name="Toubarro D."/>
        </authorList>
    </citation>
    <scope>NUCLEOTIDE SEQUENCE [LARGE SCALE GENOMIC DNA]</scope>
    <source>
        <strain evidence="8 9">ZMCS4</strain>
    </source>
</reference>
<evidence type="ECO:0000313" key="9">
    <source>
        <dbReference type="Proteomes" id="UP001310248"/>
    </source>
</evidence>
<accession>A0ABU7G547</accession>